<evidence type="ECO:0000313" key="2">
    <source>
        <dbReference type="Proteomes" id="UP000078572"/>
    </source>
</evidence>
<dbReference type="GeneID" id="61525769"/>
<keyword evidence="2" id="KW-1185">Reference proteome</keyword>
<name>A0A191ZVW7_9RALS</name>
<dbReference type="AlphaFoldDB" id="A0A191ZVW7"/>
<proteinExistence type="predicted"/>
<protein>
    <submittedName>
        <fullName evidence="1">Uncharacterized protein</fullName>
    </submittedName>
</protein>
<gene>
    <name evidence="1" type="ORF">A9Y76_07010</name>
</gene>
<sequence length="212" mass="24635">MSDSQIIELSSEALAHFKGLKIKNRRKLIEGVLDFWEGQLFPVLEEQCIPKYEFVCSQILHKAGYEDFTPEVVRQKVYQIHKSRRKSGMAASNPPEQARRPITTPIAMKEVVAPLVTSQAPARPLAVPGATPKGRIEITWKWAEELERLENEAFNAEWTPQDELLQNYFKQEALDNFRDPEDYFHELYKLYQGGYKKSVLMKINNKWSFMSK</sequence>
<dbReference type="RefSeq" id="WP_064802990.1">
    <property type="nucleotide sequence ID" value="NZ_CP016022.1"/>
</dbReference>
<accession>A0A191ZVW7</accession>
<dbReference type="EMBL" id="CP016022">
    <property type="protein sequence ID" value="ANJ72227.1"/>
    <property type="molecule type" value="Genomic_DNA"/>
</dbReference>
<evidence type="ECO:0000313" key="1">
    <source>
        <dbReference type="EMBL" id="ANJ72227.1"/>
    </source>
</evidence>
<organism evidence="1 2">
    <name type="scientific">Ralstonia insidiosa</name>
    <dbReference type="NCBI Taxonomy" id="190721"/>
    <lineage>
        <taxon>Bacteria</taxon>
        <taxon>Pseudomonadati</taxon>
        <taxon>Pseudomonadota</taxon>
        <taxon>Betaproteobacteria</taxon>
        <taxon>Burkholderiales</taxon>
        <taxon>Burkholderiaceae</taxon>
        <taxon>Ralstonia</taxon>
    </lineage>
</organism>
<dbReference type="Proteomes" id="UP000078572">
    <property type="component" value="Chromosome 1"/>
</dbReference>
<reference evidence="2" key="1">
    <citation type="submission" date="2016-06" db="EMBL/GenBank/DDBJ databases">
        <authorList>
            <person name="Xu Y."/>
            <person name="Nagy A."/>
            <person name="Yan X."/>
            <person name="Kim S.W."/>
            <person name="Haley B."/>
            <person name="Liu N.T."/>
            <person name="Nou X."/>
        </authorList>
    </citation>
    <scope>NUCLEOTIDE SEQUENCE [LARGE SCALE GENOMIC DNA]</scope>
    <source>
        <strain evidence="2">ATCC 49129</strain>
    </source>
</reference>